<proteinExistence type="predicted"/>
<comment type="caution">
    <text evidence="2">The sequence shown here is derived from an EMBL/GenBank/DDBJ whole genome shotgun (WGS) entry which is preliminary data.</text>
</comment>
<sequence>MKNISFKYLKETIQSRLSWALMLQSQITFVRYPEILHHKKETDGLNNGDESVGGKKSINKPRSSSTSCVMHAKSKEILRRSPGDQWALPVADSPEKSKSLSAKNLMQCSRKPCASCSNSLHLNNDAPSERRWMWAFGKLKIFPSSAGTTLFERAIVAEAEISAATLARK</sequence>
<evidence type="ECO:0000313" key="3">
    <source>
        <dbReference type="Proteomes" id="UP001054945"/>
    </source>
</evidence>
<dbReference type="Proteomes" id="UP001054945">
    <property type="component" value="Unassembled WGS sequence"/>
</dbReference>
<dbReference type="EMBL" id="BPLR01019165">
    <property type="protein sequence ID" value="GIZ04915.1"/>
    <property type="molecule type" value="Genomic_DNA"/>
</dbReference>
<protein>
    <submittedName>
        <fullName evidence="2">Uncharacterized protein</fullName>
    </submittedName>
</protein>
<reference evidence="2 3" key="1">
    <citation type="submission" date="2021-06" db="EMBL/GenBank/DDBJ databases">
        <title>Caerostris extrusa draft genome.</title>
        <authorList>
            <person name="Kono N."/>
            <person name="Arakawa K."/>
        </authorList>
    </citation>
    <scope>NUCLEOTIDE SEQUENCE [LARGE SCALE GENOMIC DNA]</scope>
</reference>
<evidence type="ECO:0000256" key="1">
    <source>
        <dbReference type="SAM" id="MobiDB-lite"/>
    </source>
</evidence>
<keyword evidence="3" id="KW-1185">Reference proteome</keyword>
<name>A0AAV4YF85_CAEEX</name>
<evidence type="ECO:0000313" key="2">
    <source>
        <dbReference type="EMBL" id="GIZ04915.1"/>
    </source>
</evidence>
<dbReference type="AlphaFoldDB" id="A0AAV4YF85"/>
<accession>A0AAV4YF85</accession>
<gene>
    <name evidence="2" type="ORF">CEXT_757691</name>
</gene>
<organism evidence="2 3">
    <name type="scientific">Caerostris extrusa</name>
    <name type="common">Bark spider</name>
    <name type="synonym">Caerostris bankana</name>
    <dbReference type="NCBI Taxonomy" id="172846"/>
    <lineage>
        <taxon>Eukaryota</taxon>
        <taxon>Metazoa</taxon>
        <taxon>Ecdysozoa</taxon>
        <taxon>Arthropoda</taxon>
        <taxon>Chelicerata</taxon>
        <taxon>Arachnida</taxon>
        <taxon>Araneae</taxon>
        <taxon>Araneomorphae</taxon>
        <taxon>Entelegynae</taxon>
        <taxon>Araneoidea</taxon>
        <taxon>Araneidae</taxon>
        <taxon>Caerostris</taxon>
    </lineage>
</organism>
<feature type="region of interest" description="Disordered" evidence="1">
    <location>
        <begin position="41"/>
        <end position="65"/>
    </location>
</feature>